<dbReference type="EC" id="2.3.2.27" evidence="2"/>
<organism evidence="4">
    <name type="scientific">Anthurium amnicola</name>
    <dbReference type="NCBI Taxonomy" id="1678845"/>
    <lineage>
        <taxon>Eukaryota</taxon>
        <taxon>Viridiplantae</taxon>
        <taxon>Streptophyta</taxon>
        <taxon>Embryophyta</taxon>
        <taxon>Tracheophyta</taxon>
        <taxon>Spermatophyta</taxon>
        <taxon>Magnoliopsida</taxon>
        <taxon>Liliopsida</taxon>
        <taxon>Araceae</taxon>
        <taxon>Pothoideae</taxon>
        <taxon>Potheae</taxon>
        <taxon>Anthurium</taxon>
    </lineage>
</organism>
<protein>
    <recommendedName>
        <fullName evidence="2 3">U-box domain-containing protein</fullName>
        <ecNumber evidence="2">2.3.2.27</ecNumber>
    </recommendedName>
    <alternativeName>
        <fullName evidence="2">RING-type E3 ubiquitin transferase PUB</fullName>
    </alternativeName>
</protein>
<dbReference type="InterPro" id="IPR003613">
    <property type="entry name" value="Ubox_domain"/>
</dbReference>
<dbReference type="PANTHER" id="PTHR22849">
    <property type="entry name" value="WDSAM1 PROTEIN"/>
    <property type="match status" value="1"/>
</dbReference>
<evidence type="ECO:0000259" key="3">
    <source>
        <dbReference type="PROSITE" id="PS51698"/>
    </source>
</evidence>
<dbReference type="EMBL" id="GDJX01023030">
    <property type="protein sequence ID" value="JAT44906.1"/>
    <property type="molecule type" value="Transcribed_RNA"/>
</dbReference>
<dbReference type="Pfam" id="PF25598">
    <property type="entry name" value="ARM_PUB"/>
    <property type="match status" value="1"/>
</dbReference>
<dbReference type="AlphaFoldDB" id="A0A1D1XR91"/>
<accession>A0A1D1XR91</accession>
<dbReference type="InterPro" id="IPR016024">
    <property type="entry name" value="ARM-type_fold"/>
</dbReference>
<keyword evidence="1 2" id="KW-0833">Ubl conjugation pathway</keyword>
<dbReference type="PANTHER" id="PTHR22849:SF163">
    <property type="entry name" value="U-BOX DOMAIN-CONTAINING PROTEIN"/>
    <property type="match status" value="1"/>
</dbReference>
<dbReference type="InterPro" id="IPR045185">
    <property type="entry name" value="PUB22/23/24-like"/>
</dbReference>
<evidence type="ECO:0000256" key="2">
    <source>
        <dbReference type="RuleBase" id="RU369093"/>
    </source>
</evidence>
<proteinExistence type="predicted"/>
<evidence type="ECO:0000313" key="4">
    <source>
        <dbReference type="EMBL" id="JAT44906.1"/>
    </source>
</evidence>
<evidence type="ECO:0000256" key="1">
    <source>
        <dbReference type="ARBA" id="ARBA00022786"/>
    </source>
</evidence>
<feature type="domain" description="U-box" evidence="3">
    <location>
        <begin position="1"/>
        <end position="17"/>
    </location>
</feature>
<gene>
    <name evidence="4" type="primary">PUB28_1</name>
    <name evidence="4" type="ORF">g.100814</name>
</gene>
<sequence length="330" mass="34265">HTLRRLIHLWSTPSRSPNHHDLLRALHSSDDPLPLLRKLAEVAGDASRVHELAGNADCVPSVAGVLLGEGLGLVEMELAARVLSSVLLARKEDAGAGGDDVSSLRNPRAVSSLLAVLKGGTLESRVAAAWVLESIASSGAESKLLVAETEGLLPELLRLLGDGGEGEGEDAALACLAAVSSHRRVRPRLVRLGAVPALGGLLARQSTAAGVAERALRVMEAAAGCPEGRAAICEDAAAVGAVVGRVMGGTAAATESAVAVLWSVCRLFRDRRAEEVVAASNGLTRVLLLMQSNCSPAAREMAGDLLKIFRVSSKGCLPGFDFNPTHIMPF</sequence>
<feature type="non-terminal residue" evidence="4">
    <location>
        <position position="1"/>
    </location>
</feature>
<keyword evidence="2" id="KW-0808">Transferase</keyword>
<comment type="pathway">
    <text evidence="2">Protein modification; protein ubiquitination.</text>
</comment>
<comment type="catalytic activity">
    <reaction evidence="2">
        <text>S-ubiquitinyl-[E2 ubiquitin-conjugating enzyme]-L-cysteine + [acceptor protein]-L-lysine = [E2 ubiquitin-conjugating enzyme]-L-cysteine + N(6)-ubiquitinyl-[acceptor protein]-L-lysine.</text>
        <dbReference type="EC" id="2.3.2.27"/>
    </reaction>
</comment>
<comment type="function">
    <text evidence="2">Functions as an E3 ubiquitin ligase.</text>
</comment>
<dbReference type="Gene3D" id="1.25.10.10">
    <property type="entry name" value="Leucine-rich Repeat Variant"/>
    <property type="match status" value="1"/>
</dbReference>
<name>A0A1D1XR91_9ARAE</name>
<dbReference type="PROSITE" id="PS51698">
    <property type="entry name" value="U_BOX"/>
    <property type="match status" value="1"/>
</dbReference>
<reference evidence="4" key="1">
    <citation type="submission" date="2015-07" db="EMBL/GenBank/DDBJ databases">
        <title>Transcriptome Assembly of Anthurium amnicola.</title>
        <authorList>
            <person name="Suzuki J."/>
        </authorList>
    </citation>
    <scope>NUCLEOTIDE SEQUENCE</scope>
</reference>
<dbReference type="InterPro" id="IPR058678">
    <property type="entry name" value="ARM_PUB"/>
</dbReference>
<dbReference type="SUPFAM" id="SSF48371">
    <property type="entry name" value="ARM repeat"/>
    <property type="match status" value="1"/>
</dbReference>
<dbReference type="GO" id="GO:0016567">
    <property type="term" value="P:protein ubiquitination"/>
    <property type="evidence" value="ECO:0007669"/>
    <property type="project" value="UniProtKB-UniRule"/>
</dbReference>
<dbReference type="InterPro" id="IPR011989">
    <property type="entry name" value="ARM-like"/>
</dbReference>
<dbReference type="GO" id="GO:0061630">
    <property type="term" value="F:ubiquitin protein ligase activity"/>
    <property type="evidence" value="ECO:0007669"/>
    <property type="project" value="UniProtKB-UniRule"/>
</dbReference>